<name>A0A915JUB2_ROMCU</name>
<evidence type="ECO:0000313" key="2">
    <source>
        <dbReference type="WBParaSite" id="nRc.2.0.1.t29940-RA"/>
    </source>
</evidence>
<dbReference type="WBParaSite" id="nRc.2.0.1.t29940-RA">
    <property type="protein sequence ID" value="nRc.2.0.1.t29940-RA"/>
    <property type="gene ID" value="nRc.2.0.1.g29940"/>
</dbReference>
<sequence>MPRYRKILLDRYQQSD</sequence>
<keyword evidence="1" id="KW-1185">Reference proteome</keyword>
<dbReference type="AlphaFoldDB" id="A0A915JUB2"/>
<protein>
    <submittedName>
        <fullName evidence="2">Uncharacterized protein</fullName>
    </submittedName>
</protein>
<evidence type="ECO:0000313" key="1">
    <source>
        <dbReference type="Proteomes" id="UP000887565"/>
    </source>
</evidence>
<reference evidence="2" key="1">
    <citation type="submission" date="2022-11" db="UniProtKB">
        <authorList>
            <consortium name="WormBaseParasite"/>
        </authorList>
    </citation>
    <scope>IDENTIFICATION</scope>
</reference>
<accession>A0A915JUB2</accession>
<proteinExistence type="predicted"/>
<dbReference type="Proteomes" id="UP000887565">
    <property type="component" value="Unplaced"/>
</dbReference>
<organism evidence="1 2">
    <name type="scientific">Romanomermis culicivorax</name>
    <name type="common">Nematode worm</name>
    <dbReference type="NCBI Taxonomy" id="13658"/>
    <lineage>
        <taxon>Eukaryota</taxon>
        <taxon>Metazoa</taxon>
        <taxon>Ecdysozoa</taxon>
        <taxon>Nematoda</taxon>
        <taxon>Enoplea</taxon>
        <taxon>Dorylaimia</taxon>
        <taxon>Mermithida</taxon>
        <taxon>Mermithoidea</taxon>
        <taxon>Mermithidae</taxon>
        <taxon>Romanomermis</taxon>
    </lineage>
</organism>